<protein>
    <recommendedName>
        <fullName evidence="5">Long-chain-fatty-acid--CoA ligase</fullName>
    </recommendedName>
</protein>
<keyword evidence="2" id="KW-0436">Ligase</keyword>
<dbReference type="InterPro" id="IPR020845">
    <property type="entry name" value="AMP-binding_CS"/>
</dbReference>
<comment type="similarity">
    <text evidence="1">Belongs to the ATP-dependent AMP-binding enzyme family.</text>
</comment>
<organism evidence="8 9">
    <name type="scientific">Labeo rohita</name>
    <name type="common">Indian major carp</name>
    <name type="synonym">Cyprinus rohita</name>
    <dbReference type="NCBI Taxonomy" id="84645"/>
    <lineage>
        <taxon>Eukaryota</taxon>
        <taxon>Metazoa</taxon>
        <taxon>Chordata</taxon>
        <taxon>Craniata</taxon>
        <taxon>Vertebrata</taxon>
        <taxon>Euteleostomi</taxon>
        <taxon>Actinopterygii</taxon>
        <taxon>Neopterygii</taxon>
        <taxon>Teleostei</taxon>
        <taxon>Ostariophysi</taxon>
        <taxon>Cypriniformes</taxon>
        <taxon>Cyprinidae</taxon>
        <taxon>Labeoninae</taxon>
        <taxon>Labeonini</taxon>
        <taxon>Labeo</taxon>
    </lineage>
</organism>
<evidence type="ECO:0000256" key="2">
    <source>
        <dbReference type="ARBA" id="ARBA00022598"/>
    </source>
</evidence>
<evidence type="ECO:0000256" key="4">
    <source>
        <dbReference type="ARBA" id="ARBA00036527"/>
    </source>
</evidence>
<reference evidence="8 9" key="1">
    <citation type="submission" date="2022-01" db="EMBL/GenBank/DDBJ databases">
        <title>A high-quality chromosome-level genome assembly of rohu carp, Labeo rohita.</title>
        <authorList>
            <person name="Arick M.A. II"/>
            <person name="Hsu C.-Y."/>
            <person name="Magbanua Z."/>
            <person name="Pechanova O."/>
            <person name="Grover C."/>
            <person name="Miller E."/>
            <person name="Thrash A."/>
            <person name="Ezzel L."/>
            <person name="Alam S."/>
            <person name="Benzie J."/>
            <person name="Hamilton M."/>
            <person name="Karsi A."/>
            <person name="Lawrence M.L."/>
            <person name="Peterson D.G."/>
        </authorList>
    </citation>
    <scope>NUCLEOTIDE SEQUENCE [LARGE SCALE GENOMIC DNA]</scope>
    <source>
        <strain evidence="9">BAU-BD-2019</strain>
        <tissue evidence="8">Blood</tissue>
    </source>
</reference>
<dbReference type="SUPFAM" id="SSF56801">
    <property type="entry name" value="Acetyl-CoA synthetase-like"/>
    <property type="match status" value="2"/>
</dbReference>
<evidence type="ECO:0000256" key="6">
    <source>
        <dbReference type="ARBA" id="ARBA00048666"/>
    </source>
</evidence>
<dbReference type="Gene3D" id="3.40.50.12780">
    <property type="entry name" value="N-terminal domain of ligase-like"/>
    <property type="match status" value="2"/>
</dbReference>
<comment type="catalytic activity">
    <reaction evidence="6">
        <text>tetracosanoate + ATP + CoA = tetracosanoyl-CoA + AMP + diphosphate</text>
        <dbReference type="Rhea" id="RHEA:33639"/>
        <dbReference type="ChEBI" id="CHEBI:30616"/>
        <dbReference type="ChEBI" id="CHEBI:31014"/>
        <dbReference type="ChEBI" id="CHEBI:33019"/>
        <dbReference type="ChEBI" id="CHEBI:57287"/>
        <dbReference type="ChEBI" id="CHEBI:65052"/>
        <dbReference type="ChEBI" id="CHEBI:456215"/>
    </reaction>
    <physiologicalReaction direction="left-to-right" evidence="6">
        <dbReference type="Rhea" id="RHEA:33640"/>
    </physiologicalReaction>
</comment>
<keyword evidence="3" id="KW-0443">Lipid metabolism</keyword>
<proteinExistence type="inferred from homology"/>
<evidence type="ECO:0000256" key="3">
    <source>
        <dbReference type="ARBA" id="ARBA00023098"/>
    </source>
</evidence>
<evidence type="ECO:0000256" key="1">
    <source>
        <dbReference type="ARBA" id="ARBA00006432"/>
    </source>
</evidence>
<dbReference type="EMBL" id="JACTAM010000025">
    <property type="protein sequence ID" value="KAI2648241.1"/>
    <property type="molecule type" value="Genomic_DNA"/>
</dbReference>
<feature type="domain" description="AMP-dependent synthetase/ligase" evidence="7">
    <location>
        <begin position="57"/>
        <end position="343"/>
    </location>
</feature>
<accession>A0ABQ8LDC3</accession>
<dbReference type="PANTHER" id="PTHR43107:SF4">
    <property type="entry name" value="LONG-CHAIN FATTY ACID TRANSPORT PROTEIN 2"/>
    <property type="match status" value="1"/>
</dbReference>
<gene>
    <name evidence="8" type="ORF">H4Q32_018284</name>
</gene>
<comment type="caution">
    <text evidence="8">The sequence shown here is derived from an EMBL/GenBank/DDBJ whole genome shotgun (WGS) entry which is preliminary data.</text>
</comment>
<feature type="domain" description="AMP-dependent synthetase/ligase" evidence="7">
    <location>
        <begin position="606"/>
        <end position="852"/>
    </location>
</feature>
<dbReference type="PROSITE" id="PS00455">
    <property type="entry name" value="AMP_BINDING"/>
    <property type="match status" value="2"/>
</dbReference>
<evidence type="ECO:0000313" key="8">
    <source>
        <dbReference type="EMBL" id="KAI2648241.1"/>
    </source>
</evidence>
<dbReference type="InterPro" id="IPR042099">
    <property type="entry name" value="ANL_N_sf"/>
</dbReference>
<dbReference type="Pfam" id="PF00501">
    <property type="entry name" value="AMP-binding"/>
    <property type="match status" value="2"/>
</dbReference>
<evidence type="ECO:0000256" key="5">
    <source>
        <dbReference type="ARBA" id="ARBA00041297"/>
    </source>
</evidence>
<dbReference type="Proteomes" id="UP000830375">
    <property type="component" value="Unassembled WGS sequence"/>
</dbReference>
<name>A0ABQ8LDC3_LABRO</name>
<dbReference type="InterPro" id="IPR000873">
    <property type="entry name" value="AMP-dep_synth/lig_dom"/>
</dbReference>
<sequence length="1137" mass="128579">MFWYIISAILLLFAIRLRFPYFIKEAKYASRIARAMYRTTKYLRSRPVYMLVDRFLDSVQKNPHKAFIRFQDKTYSYAQSDKQSNKVARSLLKHANLHEGDTVALLLGNEPMFLWIWLALAKIGCSAALLNHNIRSKSLLHCFTCCGANALIAGADKITQASDEPIPADMRASVTVTSPAVYIYTSGTTGLPKAAVITQLRFWAMAFFFSVCGVKSDDVLYICLPLYHSAAFAAGFGGAIERGATVVLRNKFSSSQFWDDCRKYNVTVIQYIGETMRYLCNTPKRVSDQVHNVRMAIGNGIRPEVWRTFIKRFGNVEIKEFYGSTEGTLGFVNYAGKIGAVGRVNFFHKGIYPYAFVKFDQEKEEPVRNADGFCVEVARGETGLLVSKITKKAQFAGYARDPKQTEKKKLCDVFEKGDVYFNSGDLWKGENVSTNEVSDILTMATRYEGRIGMATITLKKDHQFEPDAIFSHVVTYLPSYARPHFIRIQNCLAVTCTFKQLKGKLVEEGFNPAAITDPLFVLDETVKSYRPLTRDTYQSILDALVNMYVWITLLAGLALLPALLKTFYPYFLQDCVYMYRALGFGILLNIYKRKTPFYSIVDSFLEAVKKHPRKAFIHFEEKTYSYEEVDKESNKVANALRSEAGLKEGDTVALFLGNEPRFVWTWLGLAKLGCPAALLNFNIRSKSLLHCFSCCGANVLIAAAELRDAIEEILPALKEKGITVYLLSDECTTDGIQCIGQAIAKASDKPLSPSLRSNIRIRSTALYIYTSGTTGLPKAAYVTHERVWASSFIQGVCGVTSEDIFYINLPLYHSAGFLIGLAGSIQRGNTVVLRRKFSASQFWDDCRKYNITKDNDQDHKVRIAIGNGVRADVWKEFLNRFGRIHVRELYAATEGNVGFINYTDKFDIEKEEPVRNAEGLCIPVEKDEVGLLVGKITRHTPFVGYAGNKQQTEKKRLSDVFVKGDLYFNSGDLLRIDHDKFVYFHDRVGDTFRWKGENVATTEVADILTMVDCIEEANVIGMAAVKLKEGREFDCVTTCSVLANYLPVYARPRFIRIQNSLEVTGTFKMKKVKLVEEGFDPTLIPDPLYFLDLTQKKYIPLTQEIHKSIMSQDIKLRLPLQCIFKRCGIFVQLRHSN</sequence>
<comment type="catalytic activity">
    <reaction evidence="4">
        <text>a very long-chain fatty acid + ATP + CoA = a very long-chain fatty acyl-CoA + AMP + diphosphate</text>
        <dbReference type="Rhea" id="RHEA:54536"/>
        <dbReference type="ChEBI" id="CHEBI:30616"/>
        <dbReference type="ChEBI" id="CHEBI:33019"/>
        <dbReference type="ChEBI" id="CHEBI:57287"/>
        <dbReference type="ChEBI" id="CHEBI:58950"/>
        <dbReference type="ChEBI" id="CHEBI:138261"/>
        <dbReference type="ChEBI" id="CHEBI:456215"/>
    </reaction>
    <physiologicalReaction direction="left-to-right" evidence="4">
        <dbReference type="Rhea" id="RHEA:54537"/>
    </physiologicalReaction>
</comment>
<evidence type="ECO:0000313" key="9">
    <source>
        <dbReference type="Proteomes" id="UP000830375"/>
    </source>
</evidence>
<evidence type="ECO:0000259" key="7">
    <source>
        <dbReference type="Pfam" id="PF00501"/>
    </source>
</evidence>
<dbReference type="PANTHER" id="PTHR43107">
    <property type="entry name" value="LONG-CHAIN FATTY ACID TRANSPORT PROTEIN"/>
    <property type="match status" value="1"/>
</dbReference>
<keyword evidence="9" id="KW-1185">Reference proteome</keyword>